<dbReference type="Pfam" id="PF15205">
    <property type="entry name" value="PLAC9"/>
    <property type="match status" value="1"/>
</dbReference>
<reference evidence="2 3" key="1">
    <citation type="journal article" date="2018" name="Nat. Ecol. Evol.">
        <title>Shark genomes provide insights into elasmobranch evolution and the origin of vertebrates.</title>
        <authorList>
            <person name="Hara Y"/>
            <person name="Yamaguchi K"/>
            <person name="Onimaru K"/>
            <person name="Kadota M"/>
            <person name="Koyanagi M"/>
            <person name="Keeley SD"/>
            <person name="Tatsumi K"/>
            <person name="Tanaka K"/>
            <person name="Motone F"/>
            <person name="Kageyama Y"/>
            <person name="Nozu R"/>
            <person name="Adachi N"/>
            <person name="Nishimura O"/>
            <person name="Nakagawa R"/>
            <person name="Tanegashima C"/>
            <person name="Kiyatake I"/>
            <person name="Matsumoto R"/>
            <person name="Murakumo K"/>
            <person name="Nishida K"/>
            <person name="Terakita A"/>
            <person name="Kuratani S"/>
            <person name="Sato K"/>
            <person name="Hyodo S Kuraku.S."/>
        </authorList>
    </citation>
    <scope>NUCLEOTIDE SEQUENCE [LARGE SCALE GENOMIC DNA]</scope>
</reference>
<organism evidence="2 3">
    <name type="scientific">Scyliorhinus torazame</name>
    <name type="common">Cloudy catshark</name>
    <name type="synonym">Catulus torazame</name>
    <dbReference type="NCBI Taxonomy" id="75743"/>
    <lineage>
        <taxon>Eukaryota</taxon>
        <taxon>Metazoa</taxon>
        <taxon>Chordata</taxon>
        <taxon>Craniata</taxon>
        <taxon>Vertebrata</taxon>
        <taxon>Chondrichthyes</taxon>
        <taxon>Elasmobranchii</taxon>
        <taxon>Galeomorphii</taxon>
        <taxon>Galeoidea</taxon>
        <taxon>Carcharhiniformes</taxon>
        <taxon>Scyliorhinidae</taxon>
        <taxon>Scyliorhinus</taxon>
    </lineage>
</organism>
<dbReference type="Proteomes" id="UP000288216">
    <property type="component" value="Unassembled WGS sequence"/>
</dbReference>
<dbReference type="InterPro" id="IPR027941">
    <property type="entry name" value="PLAC9"/>
</dbReference>
<protein>
    <recommendedName>
        <fullName evidence="4">Placenta-specific protein 9</fullName>
    </recommendedName>
</protein>
<comment type="caution">
    <text evidence="2">The sequence shown here is derived from an EMBL/GenBank/DDBJ whole genome shotgun (WGS) entry which is preliminary data.</text>
</comment>
<evidence type="ECO:0008006" key="4">
    <source>
        <dbReference type="Google" id="ProtNLM"/>
    </source>
</evidence>
<evidence type="ECO:0000313" key="3">
    <source>
        <dbReference type="Proteomes" id="UP000288216"/>
    </source>
</evidence>
<dbReference type="OrthoDB" id="9937406at2759"/>
<accession>A0A401P582</accession>
<gene>
    <name evidence="2" type="ORF">scyTo_0008200</name>
</gene>
<sequence>MREVWALSATLLLLGLAATETVQQRDDTHWCEHDKTLHKRLDIVEKNIERTVNHLDAEVSALLRFIEASNPPLQLGAPTMDIFENDLY</sequence>
<dbReference type="STRING" id="75743.A0A401P582"/>
<dbReference type="PANTHER" id="PTHR37355:SF1">
    <property type="entry name" value="PLACENTA-SPECIFIC PROTEIN 9"/>
    <property type="match status" value="1"/>
</dbReference>
<keyword evidence="1" id="KW-0732">Signal</keyword>
<dbReference type="OMA" id="ARDWCEH"/>
<dbReference type="AlphaFoldDB" id="A0A401P582"/>
<keyword evidence="3" id="KW-1185">Reference proteome</keyword>
<proteinExistence type="predicted"/>
<evidence type="ECO:0000256" key="1">
    <source>
        <dbReference type="SAM" id="SignalP"/>
    </source>
</evidence>
<feature type="signal peptide" evidence="1">
    <location>
        <begin position="1"/>
        <end position="19"/>
    </location>
</feature>
<dbReference type="PANTHER" id="PTHR37355">
    <property type="entry name" value="PLACENTA-SPECIFIC PROTEIN 9"/>
    <property type="match status" value="1"/>
</dbReference>
<evidence type="ECO:0000313" key="2">
    <source>
        <dbReference type="EMBL" id="GCB68268.1"/>
    </source>
</evidence>
<name>A0A401P582_SCYTO</name>
<dbReference type="EMBL" id="BFAA01003094">
    <property type="protein sequence ID" value="GCB68268.1"/>
    <property type="molecule type" value="Genomic_DNA"/>
</dbReference>
<feature type="chain" id="PRO_5019108177" description="Placenta-specific protein 9" evidence="1">
    <location>
        <begin position="20"/>
        <end position="88"/>
    </location>
</feature>